<dbReference type="InterPro" id="IPR008949">
    <property type="entry name" value="Isoprenoid_synthase_dom_sf"/>
</dbReference>
<name>A0AAE0JT36_9PEZI</name>
<gene>
    <name evidence="2" type="ORF">B0T24DRAFT_724598</name>
</gene>
<feature type="signal peptide" evidence="1">
    <location>
        <begin position="1"/>
        <end position="17"/>
    </location>
</feature>
<dbReference type="Proteomes" id="UP001287356">
    <property type="component" value="Unassembled WGS sequence"/>
</dbReference>
<reference evidence="2" key="2">
    <citation type="submission" date="2023-06" db="EMBL/GenBank/DDBJ databases">
        <authorList>
            <consortium name="Lawrence Berkeley National Laboratory"/>
            <person name="Haridas S."/>
            <person name="Hensen N."/>
            <person name="Bonometti L."/>
            <person name="Westerberg I."/>
            <person name="Brannstrom I.O."/>
            <person name="Guillou S."/>
            <person name="Cros-Aarteil S."/>
            <person name="Calhoun S."/>
            <person name="Kuo A."/>
            <person name="Mondo S."/>
            <person name="Pangilinan J."/>
            <person name="Riley R."/>
            <person name="Labutti K."/>
            <person name="Andreopoulos B."/>
            <person name="Lipzen A."/>
            <person name="Chen C."/>
            <person name="Yanf M."/>
            <person name="Daum C."/>
            <person name="Ng V."/>
            <person name="Clum A."/>
            <person name="Steindorff A."/>
            <person name="Ohm R."/>
            <person name="Martin F."/>
            <person name="Silar P."/>
            <person name="Natvig D."/>
            <person name="Lalanne C."/>
            <person name="Gautier V."/>
            <person name="Ament-Velasquez S.L."/>
            <person name="Kruys A."/>
            <person name="Hutchinson M.I."/>
            <person name="Powell A.J."/>
            <person name="Barry K."/>
            <person name="Miller A.N."/>
            <person name="Grigoriev I.V."/>
            <person name="Debuchy R."/>
            <person name="Gladieux P."/>
            <person name="Thoren M.H."/>
            <person name="Johannesson H."/>
        </authorList>
    </citation>
    <scope>NUCLEOTIDE SEQUENCE</scope>
    <source>
        <strain evidence="2">CBS 958.72</strain>
    </source>
</reference>
<protein>
    <submittedName>
        <fullName evidence="2">Isoprenoid synthase domain-containing protein</fullName>
    </submittedName>
</protein>
<accession>A0AAE0JT36</accession>
<reference evidence="2" key="1">
    <citation type="journal article" date="2023" name="Mol. Phylogenet. Evol.">
        <title>Genome-scale phylogeny and comparative genomics of the fungal order Sordariales.</title>
        <authorList>
            <person name="Hensen N."/>
            <person name="Bonometti L."/>
            <person name="Westerberg I."/>
            <person name="Brannstrom I.O."/>
            <person name="Guillou S."/>
            <person name="Cros-Aarteil S."/>
            <person name="Calhoun S."/>
            <person name="Haridas S."/>
            <person name="Kuo A."/>
            <person name="Mondo S."/>
            <person name="Pangilinan J."/>
            <person name="Riley R."/>
            <person name="LaButti K."/>
            <person name="Andreopoulos B."/>
            <person name="Lipzen A."/>
            <person name="Chen C."/>
            <person name="Yan M."/>
            <person name="Daum C."/>
            <person name="Ng V."/>
            <person name="Clum A."/>
            <person name="Steindorff A."/>
            <person name="Ohm R.A."/>
            <person name="Martin F."/>
            <person name="Silar P."/>
            <person name="Natvig D.O."/>
            <person name="Lalanne C."/>
            <person name="Gautier V."/>
            <person name="Ament-Velasquez S.L."/>
            <person name="Kruys A."/>
            <person name="Hutchinson M.I."/>
            <person name="Powell A.J."/>
            <person name="Barry K."/>
            <person name="Miller A.N."/>
            <person name="Grigoriev I.V."/>
            <person name="Debuchy R."/>
            <person name="Gladieux P."/>
            <person name="Hiltunen Thoren M."/>
            <person name="Johannesson H."/>
        </authorList>
    </citation>
    <scope>NUCLEOTIDE SEQUENCE</scope>
    <source>
        <strain evidence="2">CBS 958.72</strain>
    </source>
</reference>
<comment type="caution">
    <text evidence="2">The sequence shown here is derived from an EMBL/GenBank/DDBJ whole genome shotgun (WGS) entry which is preliminary data.</text>
</comment>
<dbReference type="Gene3D" id="1.10.600.10">
    <property type="entry name" value="Farnesyl Diphosphate Synthase"/>
    <property type="match status" value="1"/>
</dbReference>
<dbReference type="Pfam" id="PF19086">
    <property type="entry name" value="Terpene_syn_C_2"/>
    <property type="match status" value="1"/>
</dbReference>
<keyword evidence="3" id="KW-1185">Reference proteome</keyword>
<sequence length="228" mass="25899">MSWFSLWIFLWEDVIEATGTSTDSTLTTDFAWLHDEALKYVEFQLELSSSPVDPPSPTKYCVLFKYAGGLLRAACTVPERRRFYDEVREYMKGCEVEQTYVRAGEIPSLHGFWENRISTSSTIHGRLQYPRPSLSQIAELKTLWFELNRHIFTMNDVFSFKKEISLQSLIPVIVNETGADVDAAVASMVETVRISAQRVNESGDALLAMTATMQRLTQASRTIFSVFG</sequence>
<evidence type="ECO:0000313" key="3">
    <source>
        <dbReference type="Proteomes" id="UP001287356"/>
    </source>
</evidence>
<dbReference type="EMBL" id="JAULSN010000011">
    <property type="protein sequence ID" value="KAK3361381.1"/>
    <property type="molecule type" value="Genomic_DNA"/>
</dbReference>
<evidence type="ECO:0000313" key="2">
    <source>
        <dbReference type="EMBL" id="KAK3361381.1"/>
    </source>
</evidence>
<feature type="chain" id="PRO_5041985117" evidence="1">
    <location>
        <begin position="18"/>
        <end position="228"/>
    </location>
</feature>
<dbReference type="AlphaFoldDB" id="A0AAE0JT36"/>
<proteinExistence type="predicted"/>
<organism evidence="2 3">
    <name type="scientific">Lasiosphaeria ovina</name>
    <dbReference type="NCBI Taxonomy" id="92902"/>
    <lineage>
        <taxon>Eukaryota</taxon>
        <taxon>Fungi</taxon>
        <taxon>Dikarya</taxon>
        <taxon>Ascomycota</taxon>
        <taxon>Pezizomycotina</taxon>
        <taxon>Sordariomycetes</taxon>
        <taxon>Sordariomycetidae</taxon>
        <taxon>Sordariales</taxon>
        <taxon>Lasiosphaeriaceae</taxon>
        <taxon>Lasiosphaeria</taxon>
    </lineage>
</organism>
<evidence type="ECO:0000256" key="1">
    <source>
        <dbReference type="SAM" id="SignalP"/>
    </source>
</evidence>
<dbReference type="SUPFAM" id="SSF48576">
    <property type="entry name" value="Terpenoid synthases"/>
    <property type="match status" value="1"/>
</dbReference>
<keyword evidence="1" id="KW-0732">Signal</keyword>